<evidence type="ECO:0000259" key="6">
    <source>
        <dbReference type="PROSITE" id="PS51007"/>
    </source>
</evidence>
<evidence type="ECO:0000256" key="5">
    <source>
        <dbReference type="SAM" id="SignalP"/>
    </source>
</evidence>
<evidence type="ECO:0000313" key="7">
    <source>
        <dbReference type="EMBL" id="MDF8334739.1"/>
    </source>
</evidence>
<organism evidence="7 8">
    <name type="scientific">Novosphingobium cyanobacteriorum</name>
    <dbReference type="NCBI Taxonomy" id="3024215"/>
    <lineage>
        <taxon>Bacteria</taxon>
        <taxon>Pseudomonadati</taxon>
        <taxon>Pseudomonadota</taxon>
        <taxon>Alphaproteobacteria</taxon>
        <taxon>Sphingomonadales</taxon>
        <taxon>Sphingomonadaceae</taxon>
        <taxon>Novosphingobium</taxon>
    </lineage>
</organism>
<protein>
    <submittedName>
        <fullName evidence="7">Cytochrome C</fullName>
    </submittedName>
</protein>
<dbReference type="Proteomes" id="UP001222770">
    <property type="component" value="Unassembled WGS sequence"/>
</dbReference>
<dbReference type="SUPFAM" id="SSF46626">
    <property type="entry name" value="Cytochrome c"/>
    <property type="match status" value="1"/>
</dbReference>
<comment type="caution">
    <text evidence="7">The sequence shown here is derived from an EMBL/GenBank/DDBJ whole genome shotgun (WGS) entry which is preliminary data.</text>
</comment>
<evidence type="ECO:0000313" key="8">
    <source>
        <dbReference type="Proteomes" id="UP001222770"/>
    </source>
</evidence>
<evidence type="ECO:0000256" key="3">
    <source>
        <dbReference type="ARBA" id="ARBA00023004"/>
    </source>
</evidence>
<gene>
    <name evidence="7" type="ORF">POM99_16135</name>
</gene>
<feature type="domain" description="Cytochrome c" evidence="6">
    <location>
        <begin position="34"/>
        <end position="138"/>
    </location>
</feature>
<dbReference type="Gene3D" id="1.10.760.10">
    <property type="entry name" value="Cytochrome c-like domain"/>
    <property type="match status" value="1"/>
</dbReference>
<keyword evidence="2 4" id="KW-0479">Metal-binding</keyword>
<sequence>MKKGLKVAFAGLALAVAFAGHAAPSQPDPASILVDPEQARIDYIENCAGCHGVKGDTVPAKLPELQGRVGWFMCTPEARAYLIRLPNVAHSRIADNDRLADMMNYVVFVLGQGSAPAGTKPFTTQEVAYERQFALSDKSLTAERLRLAKQVVKTCHAPESIKLLYPGETQ</sequence>
<keyword evidence="8" id="KW-1185">Reference proteome</keyword>
<dbReference type="RefSeq" id="WP_277279515.1">
    <property type="nucleotide sequence ID" value="NZ_JAROCY010000016.1"/>
</dbReference>
<evidence type="ECO:0000256" key="1">
    <source>
        <dbReference type="ARBA" id="ARBA00022617"/>
    </source>
</evidence>
<dbReference type="PROSITE" id="PS51007">
    <property type="entry name" value="CYTC"/>
    <property type="match status" value="1"/>
</dbReference>
<dbReference type="InterPro" id="IPR009056">
    <property type="entry name" value="Cyt_c-like_dom"/>
</dbReference>
<keyword evidence="5" id="KW-0732">Signal</keyword>
<dbReference type="EMBL" id="JAROCY010000016">
    <property type="protein sequence ID" value="MDF8334739.1"/>
    <property type="molecule type" value="Genomic_DNA"/>
</dbReference>
<name>A0ABT6CLE1_9SPHN</name>
<accession>A0ABT6CLE1</accession>
<feature type="signal peptide" evidence="5">
    <location>
        <begin position="1"/>
        <end position="22"/>
    </location>
</feature>
<reference evidence="7 8" key="1">
    <citation type="submission" date="2023-03" db="EMBL/GenBank/DDBJ databases">
        <title>Novosphingobium cyanobacteriorum sp. nov., isolated from a eutrophic reservoir during the Microcystis bloom period.</title>
        <authorList>
            <person name="Kang M."/>
            <person name="Le V."/>
            <person name="Ko S.-R."/>
            <person name="Lee S.-A."/>
            <person name="Ahn C.-Y."/>
        </authorList>
    </citation>
    <scope>NUCLEOTIDE SEQUENCE [LARGE SCALE GENOMIC DNA]</scope>
    <source>
        <strain evidence="7 8">HBC54</strain>
    </source>
</reference>
<proteinExistence type="predicted"/>
<keyword evidence="1 4" id="KW-0349">Heme</keyword>
<evidence type="ECO:0000256" key="2">
    <source>
        <dbReference type="ARBA" id="ARBA00022723"/>
    </source>
</evidence>
<dbReference type="InterPro" id="IPR036909">
    <property type="entry name" value="Cyt_c-like_dom_sf"/>
</dbReference>
<keyword evidence="3 4" id="KW-0408">Iron</keyword>
<evidence type="ECO:0000256" key="4">
    <source>
        <dbReference type="PROSITE-ProRule" id="PRU00433"/>
    </source>
</evidence>
<feature type="chain" id="PRO_5046312373" evidence="5">
    <location>
        <begin position="23"/>
        <end position="170"/>
    </location>
</feature>